<reference evidence="4 5" key="1">
    <citation type="submission" date="2016-03" db="EMBL/GenBank/DDBJ databases">
        <authorList>
            <person name="Ploux O."/>
        </authorList>
    </citation>
    <scope>NUCLEOTIDE SEQUENCE [LARGE SCALE GENOMIC DNA]</scope>
    <source>
        <strain evidence="4 5">URUG2</strain>
    </source>
</reference>
<evidence type="ECO:0000313" key="5">
    <source>
        <dbReference type="Proteomes" id="UP000225277"/>
    </source>
</evidence>
<accession>A0A2D3URN7</accession>
<evidence type="ECO:0000313" key="4">
    <source>
        <dbReference type="EMBL" id="CZT17258.1"/>
    </source>
</evidence>
<evidence type="ECO:0000259" key="3">
    <source>
        <dbReference type="PROSITE" id="PS00463"/>
    </source>
</evidence>
<organism evidence="4 5">
    <name type="scientific">Ramularia collo-cygni</name>
    <dbReference type="NCBI Taxonomy" id="112498"/>
    <lineage>
        <taxon>Eukaryota</taxon>
        <taxon>Fungi</taxon>
        <taxon>Dikarya</taxon>
        <taxon>Ascomycota</taxon>
        <taxon>Pezizomycotina</taxon>
        <taxon>Dothideomycetes</taxon>
        <taxon>Dothideomycetidae</taxon>
        <taxon>Mycosphaerellales</taxon>
        <taxon>Mycosphaerellaceae</taxon>
        <taxon>Ramularia</taxon>
    </lineage>
</organism>
<dbReference type="GO" id="GO:0008270">
    <property type="term" value="F:zinc ion binding"/>
    <property type="evidence" value="ECO:0007669"/>
    <property type="project" value="InterPro"/>
</dbReference>
<proteinExistence type="predicted"/>
<dbReference type="RefSeq" id="XP_023624151.1">
    <property type="nucleotide sequence ID" value="XM_023768383.1"/>
</dbReference>
<dbReference type="STRING" id="112498.A0A2D3URN7"/>
<dbReference type="CDD" id="cd00067">
    <property type="entry name" value="GAL4"/>
    <property type="match status" value="1"/>
</dbReference>
<protein>
    <recommendedName>
        <fullName evidence="3">Zn(2)-C6 fungal-type domain-containing protein</fullName>
    </recommendedName>
</protein>
<dbReference type="OrthoDB" id="3644527at2759"/>
<dbReference type="GO" id="GO:0000981">
    <property type="term" value="F:DNA-binding transcription factor activity, RNA polymerase II-specific"/>
    <property type="evidence" value="ECO:0007669"/>
    <property type="project" value="InterPro"/>
</dbReference>
<feature type="compositionally biased region" description="Basic residues" evidence="2">
    <location>
        <begin position="250"/>
        <end position="260"/>
    </location>
</feature>
<keyword evidence="1" id="KW-0539">Nucleus</keyword>
<dbReference type="InterPro" id="IPR001138">
    <property type="entry name" value="Zn2Cys6_DnaBD"/>
</dbReference>
<feature type="compositionally biased region" description="Polar residues" evidence="2">
    <location>
        <begin position="1"/>
        <end position="25"/>
    </location>
</feature>
<dbReference type="GeneID" id="35598299"/>
<feature type="region of interest" description="Disordered" evidence="2">
    <location>
        <begin position="176"/>
        <end position="208"/>
    </location>
</feature>
<feature type="region of interest" description="Disordered" evidence="2">
    <location>
        <begin position="225"/>
        <end position="261"/>
    </location>
</feature>
<dbReference type="Proteomes" id="UP000225277">
    <property type="component" value="Unassembled WGS sequence"/>
</dbReference>
<feature type="region of interest" description="Disordered" evidence="2">
    <location>
        <begin position="1"/>
        <end position="33"/>
    </location>
</feature>
<name>A0A2D3URN7_9PEZI</name>
<sequence length="796" mass="86113">MAITELPQSFDSSPIASRNDMSQPEMTDMCEPSDTTWDEIPVETDVCTQIDALPDDPMPTFDDEHIPEAYIEGGLHLTELPGYTDAVVEVEDSAMLPHVSIFGAPPGHVLEGRADLFLSSQGSILKDAGSVVEKVVDNSAPVELEINDTSYIQTQSGQAGCGLQFVADEQEKSVLQEAPSDGDGDTSMVLNEEDADDEDDPISEIDGGGDLVLKKWDLRLPTSDSRRGFTSTWRDQDESGDYDPNESLPRKRTKRVRKISPSHQTCNVTGFDLSEGATIEGEGITGGITSDESSEPNAGLMVSLAFTTDKCKGAFKSMLARLSVQQSTRKRDRNLKRQRRTEGLESVDLRVDFKNKPIARCCWTCANIHGEDAAVVVDGKAECSLATDPTQWPCLACSEVGDPCALITEPVRKLACEDCKRRHVPCSFNSTRNHIGPCQQCKIAGHECIAGPVKEAIVPRLEYKLVLEGGFPVLNSDNQPTYTCDAIIKEGGHKKRRPISCVECSDVHAPCTYEGKWGACNECKRTGNACTIPHKNAPIKNTTTLFGFSEPSKSSPVAGGLSTDETPLCDSGAGHCNKERHIDGPRRTVRTITTSFSHPMSFNCDDETSSKPCHLCEQPALRFVGFGKVEASVIDYDDNSGFVEIDGGHRSTFVEPTALCTGCTTAGLSIIMCNMHQISPIPNINYTTQAEEKALSDVLEGNLKETDLGAFCSICPGLATLQCTADQEDGPTGCGLKLCGRCTATLVGRYDGSLGDMLAHETGVATEDDPLGFRADVELLKTDGVLMRYLMCLSKS</sequence>
<feature type="domain" description="Zn(2)-C6 fungal-type" evidence="3">
    <location>
        <begin position="415"/>
        <end position="448"/>
    </location>
</feature>
<keyword evidence="5" id="KW-1185">Reference proteome</keyword>
<evidence type="ECO:0000256" key="2">
    <source>
        <dbReference type="SAM" id="MobiDB-lite"/>
    </source>
</evidence>
<dbReference type="AlphaFoldDB" id="A0A2D3URN7"/>
<gene>
    <name evidence="4" type="ORF">RCC_03091</name>
</gene>
<feature type="compositionally biased region" description="Acidic residues" evidence="2">
    <location>
        <begin position="191"/>
        <end position="203"/>
    </location>
</feature>
<dbReference type="EMBL" id="FJUY01000003">
    <property type="protein sequence ID" value="CZT17258.1"/>
    <property type="molecule type" value="Genomic_DNA"/>
</dbReference>
<evidence type="ECO:0000256" key="1">
    <source>
        <dbReference type="ARBA" id="ARBA00023242"/>
    </source>
</evidence>
<dbReference type="PROSITE" id="PS00463">
    <property type="entry name" value="ZN2_CY6_FUNGAL_1"/>
    <property type="match status" value="1"/>
</dbReference>